<proteinExistence type="predicted"/>
<accession>A0A2H3DRI9</accession>
<keyword evidence="2" id="KW-0472">Membrane</keyword>
<dbReference type="InParanoid" id="A0A2H3DRI9"/>
<sequence length="219" mass="24644">MAAFYSELYDRPPRRPHPSAHSLLSSRRRTSFDASDISSGTLCCTPVIRDAHDSLRRRLCSSRRLPGDRGMHMDAWIEALTMVLLLMVSLRTIRLCGQIYLDARHRVRSGVQELLMQLTTLTLDGVFSSSLAGLAAFFGYLLHSKRLVMNFVIVGRGDDEDKHEGRLCKELQTLKVGNGYLRVGWMRFLFGDGVISFSLVSPPSMPASSLPTHHLLPWE</sequence>
<dbReference type="AlphaFoldDB" id="A0A2H3DRI9"/>
<evidence type="ECO:0000256" key="2">
    <source>
        <dbReference type="SAM" id="Phobius"/>
    </source>
</evidence>
<feature type="region of interest" description="Disordered" evidence="1">
    <location>
        <begin position="1"/>
        <end position="25"/>
    </location>
</feature>
<dbReference type="EMBL" id="KZ293663">
    <property type="protein sequence ID" value="PBK90883.1"/>
    <property type="molecule type" value="Genomic_DNA"/>
</dbReference>
<evidence type="ECO:0000313" key="4">
    <source>
        <dbReference type="Proteomes" id="UP000217790"/>
    </source>
</evidence>
<gene>
    <name evidence="3" type="ORF">ARMGADRAFT_1082137</name>
</gene>
<organism evidence="3 4">
    <name type="scientific">Armillaria gallica</name>
    <name type="common">Bulbous honey fungus</name>
    <name type="synonym">Armillaria bulbosa</name>
    <dbReference type="NCBI Taxonomy" id="47427"/>
    <lineage>
        <taxon>Eukaryota</taxon>
        <taxon>Fungi</taxon>
        <taxon>Dikarya</taxon>
        <taxon>Basidiomycota</taxon>
        <taxon>Agaricomycotina</taxon>
        <taxon>Agaricomycetes</taxon>
        <taxon>Agaricomycetidae</taxon>
        <taxon>Agaricales</taxon>
        <taxon>Marasmiineae</taxon>
        <taxon>Physalacriaceae</taxon>
        <taxon>Armillaria</taxon>
    </lineage>
</organism>
<keyword evidence="2" id="KW-0812">Transmembrane</keyword>
<reference evidence="4" key="1">
    <citation type="journal article" date="2017" name="Nat. Ecol. Evol.">
        <title>Genome expansion and lineage-specific genetic innovations in the forest pathogenic fungi Armillaria.</title>
        <authorList>
            <person name="Sipos G."/>
            <person name="Prasanna A.N."/>
            <person name="Walter M.C."/>
            <person name="O'Connor E."/>
            <person name="Balint B."/>
            <person name="Krizsan K."/>
            <person name="Kiss B."/>
            <person name="Hess J."/>
            <person name="Varga T."/>
            <person name="Slot J."/>
            <person name="Riley R."/>
            <person name="Boka B."/>
            <person name="Rigling D."/>
            <person name="Barry K."/>
            <person name="Lee J."/>
            <person name="Mihaltcheva S."/>
            <person name="LaButti K."/>
            <person name="Lipzen A."/>
            <person name="Waldron R."/>
            <person name="Moloney N.M."/>
            <person name="Sperisen C."/>
            <person name="Kredics L."/>
            <person name="Vagvoelgyi C."/>
            <person name="Patrignani A."/>
            <person name="Fitzpatrick D."/>
            <person name="Nagy I."/>
            <person name="Doyle S."/>
            <person name="Anderson J.B."/>
            <person name="Grigoriev I.V."/>
            <person name="Gueldener U."/>
            <person name="Muensterkoetter M."/>
            <person name="Nagy L.G."/>
        </authorList>
    </citation>
    <scope>NUCLEOTIDE SEQUENCE [LARGE SCALE GENOMIC DNA]</scope>
    <source>
        <strain evidence="4">Ar21-2</strain>
    </source>
</reference>
<name>A0A2H3DRI9_ARMGA</name>
<dbReference type="Proteomes" id="UP000217790">
    <property type="component" value="Unassembled WGS sequence"/>
</dbReference>
<keyword evidence="2" id="KW-1133">Transmembrane helix</keyword>
<protein>
    <submittedName>
        <fullName evidence="3">Uncharacterized protein</fullName>
    </submittedName>
</protein>
<evidence type="ECO:0000256" key="1">
    <source>
        <dbReference type="SAM" id="MobiDB-lite"/>
    </source>
</evidence>
<feature type="transmembrane region" description="Helical" evidence="2">
    <location>
        <begin position="79"/>
        <end position="101"/>
    </location>
</feature>
<keyword evidence="4" id="KW-1185">Reference proteome</keyword>
<evidence type="ECO:0000313" key="3">
    <source>
        <dbReference type="EMBL" id="PBK90883.1"/>
    </source>
</evidence>
<feature type="transmembrane region" description="Helical" evidence="2">
    <location>
        <begin position="121"/>
        <end position="142"/>
    </location>
</feature>